<sequence length="290" mass="31983">MRNTLLVVLGLLILLITACKEVDKRTITSDEATVLVMEAATAYSIYTSTQEEGTSAGFQSEGMLKSATTTNENYPQISIEPLDLTTWPKTITVDYGPENILGLDNHERRGKLIITADNFPGVSGAEWEITFDDFYHDDYKVEGVQTIAYSGPNASEHPVYTCTVSDGVITSPNGERFYFEQQTQREWISGYDTHMVTSGETSDFCDDNFQITGTHSGTSSDGYAYTMSTTSPLLISNCCRWIKEGVLYIGLEDYDLSCEIDYRPATDTGDDCNNLVSVTVFGESVAVNLP</sequence>
<name>A0A0D8J7Z8_9BACT</name>
<dbReference type="STRING" id="1544798.LH29_15970"/>
<dbReference type="EMBL" id="JRHC01000004">
    <property type="protein sequence ID" value="KJF42904.1"/>
    <property type="molecule type" value="Genomic_DNA"/>
</dbReference>
<proteinExistence type="predicted"/>
<keyword evidence="2" id="KW-1185">Reference proteome</keyword>
<comment type="caution">
    <text evidence="1">The sequence shown here is derived from an EMBL/GenBank/DDBJ whole genome shotgun (WGS) entry which is preliminary data.</text>
</comment>
<protein>
    <recommendedName>
        <fullName evidence="3">Lipoprotein</fullName>
    </recommendedName>
</protein>
<dbReference type="OrthoDB" id="1114031at2"/>
<organism evidence="1 2">
    <name type="scientific">Draconibacterium sediminis</name>
    <dbReference type="NCBI Taxonomy" id="1544798"/>
    <lineage>
        <taxon>Bacteria</taxon>
        <taxon>Pseudomonadati</taxon>
        <taxon>Bacteroidota</taxon>
        <taxon>Bacteroidia</taxon>
        <taxon>Marinilabiliales</taxon>
        <taxon>Prolixibacteraceae</taxon>
        <taxon>Draconibacterium</taxon>
    </lineage>
</organism>
<evidence type="ECO:0000313" key="1">
    <source>
        <dbReference type="EMBL" id="KJF42904.1"/>
    </source>
</evidence>
<evidence type="ECO:0008006" key="3">
    <source>
        <dbReference type="Google" id="ProtNLM"/>
    </source>
</evidence>
<dbReference type="Proteomes" id="UP000032544">
    <property type="component" value="Unassembled WGS sequence"/>
</dbReference>
<evidence type="ECO:0000313" key="2">
    <source>
        <dbReference type="Proteomes" id="UP000032544"/>
    </source>
</evidence>
<accession>A0A0D8J7Z8</accession>
<dbReference type="RefSeq" id="WP_045031359.1">
    <property type="nucleotide sequence ID" value="NZ_JRHC01000004.1"/>
</dbReference>
<dbReference type="PROSITE" id="PS51257">
    <property type="entry name" value="PROKAR_LIPOPROTEIN"/>
    <property type="match status" value="1"/>
</dbReference>
<reference evidence="1 2" key="1">
    <citation type="submission" date="2014-09" db="EMBL/GenBank/DDBJ databases">
        <title>Draft Genome Sequence of Draconibacterium sp. JN14CK-3.</title>
        <authorList>
            <person name="Dong C."/>
            <person name="Lai Q."/>
            <person name="Shao Z."/>
        </authorList>
    </citation>
    <scope>NUCLEOTIDE SEQUENCE [LARGE SCALE GENOMIC DNA]</scope>
    <source>
        <strain evidence="1 2">JN14CK-3</strain>
    </source>
</reference>
<gene>
    <name evidence="1" type="ORF">LH29_15970</name>
</gene>
<dbReference type="AlphaFoldDB" id="A0A0D8J7Z8"/>